<accession>A0A1I2Q831</accession>
<dbReference type="InterPro" id="IPR011991">
    <property type="entry name" value="ArsR-like_HTH"/>
</dbReference>
<proteinExistence type="predicted"/>
<dbReference type="OrthoDB" id="1706794at2"/>
<dbReference type="PRINTS" id="PR00778">
    <property type="entry name" value="HTHARSR"/>
</dbReference>
<sequence length="348" mass="40658">MVRKPEVHFVISPVFELLAAMFRVATPDQIQSDDVVMIKGKAIQLKQWVDQRRLLLPSNVKDELEVFFSYESYLGLTLIRYAWEAKAYHDVDLFLKALAKLDAHEWFAYFLHTGYGSGDSVDPEQLSTATTAIDQSNLPEQEKWKLLYLYVHKEETKQRVIQLLRTFYGLMSDEFEDFLEQQQFVLNQVKDFAESLGTNSFLMRVSKKYRMPVDQMDEVVLAPSVFYDQWSFTTSTDSFCLFLFGTRQLPFEEPAYSADKDKVDQAFKVLADEKRLSIIRLLNRSPLYGYELGKRLKLSNSTISHHLSLLAAYDLVRPVRNENRVYYEVQNDQIKKLMDQMLQSLIKD</sequence>
<dbReference type="EMBL" id="FOOY01000006">
    <property type="protein sequence ID" value="SFG24458.1"/>
    <property type="molecule type" value="Genomic_DNA"/>
</dbReference>
<protein>
    <submittedName>
        <fullName evidence="5">DNA-binding transcriptional regulator, ArsR family</fullName>
    </submittedName>
</protein>
<dbReference type="AlphaFoldDB" id="A0A1I2Q831"/>
<keyword evidence="3" id="KW-0804">Transcription</keyword>
<dbReference type="SUPFAM" id="SSF46785">
    <property type="entry name" value="Winged helix' DNA-binding domain"/>
    <property type="match status" value="1"/>
</dbReference>
<feature type="domain" description="HTH arsR-type" evidence="4">
    <location>
        <begin position="255"/>
        <end position="348"/>
    </location>
</feature>
<evidence type="ECO:0000259" key="4">
    <source>
        <dbReference type="PROSITE" id="PS50987"/>
    </source>
</evidence>
<reference evidence="6" key="1">
    <citation type="submission" date="2016-10" db="EMBL/GenBank/DDBJ databases">
        <authorList>
            <person name="Varghese N."/>
            <person name="Submissions S."/>
        </authorList>
    </citation>
    <scope>NUCLEOTIDE SEQUENCE [LARGE SCALE GENOMIC DNA]</scope>
    <source>
        <strain evidence="6">ATCC 700379</strain>
    </source>
</reference>
<dbReference type="Pfam" id="PF01022">
    <property type="entry name" value="HTH_5"/>
    <property type="match status" value="1"/>
</dbReference>
<dbReference type="Gene3D" id="1.10.10.10">
    <property type="entry name" value="Winged helix-like DNA-binding domain superfamily/Winged helix DNA-binding domain"/>
    <property type="match status" value="1"/>
</dbReference>
<dbReference type="InterPro" id="IPR036390">
    <property type="entry name" value="WH_DNA-bd_sf"/>
</dbReference>
<organism evidence="5 6">
    <name type="scientific">Sporolactobacillus nakayamae</name>
    <dbReference type="NCBI Taxonomy" id="269670"/>
    <lineage>
        <taxon>Bacteria</taxon>
        <taxon>Bacillati</taxon>
        <taxon>Bacillota</taxon>
        <taxon>Bacilli</taxon>
        <taxon>Bacillales</taxon>
        <taxon>Sporolactobacillaceae</taxon>
        <taxon>Sporolactobacillus</taxon>
    </lineage>
</organism>
<evidence type="ECO:0000256" key="1">
    <source>
        <dbReference type="ARBA" id="ARBA00023015"/>
    </source>
</evidence>
<evidence type="ECO:0000313" key="5">
    <source>
        <dbReference type="EMBL" id="SFG24458.1"/>
    </source>
</evidence>
<dbReference type="RefSeq" id="WP_093670905.1">
    <property type="nucleotide sequence ID" value="NZ_FOOY01000006.1"/>
</dbReference>
<dbReference type="InterPro" id="IPR001845">
    <property type="entry name" value="HTH_ArsR_DNA-bd_dom"/>
</dbReference>
<dbReference type="Proteomes" id="UP000198752">
    <property type="component" value="Unassembled WGS sequence"/>
</dbReference>
<dbReference type="CDD" id="cd00090">
    <property type="entry name" value="HTH_ARSR"/>
    <property type="match status" value="1"/>
</dbReference>
<keyword evidence="2 5" id="KW-0238">DNA-binding</keyword>
<dbReference type="PANTHER" id="PTHR33154:SF33">
    <property type="entry name" value="TRANSCRIPTIONAL REPRESSOR SDPR"/>
    <property type="match status" value="1"/>
</dbReference>
<dbReference type="InterPro" id="IPR051081">
    <property type="entry name" value="HTH_MetalResp_TranReg"/>
</dbReference>
<keyword evidence="6" id="KW-1185">Reference proteome</keyword>
<dbReference type="InterPro" id="IPR036388">
    <property type="entry name" value="WH-like_DNA-bd_sf"/>
</dbReference>
<dbReference type="PROSITE" id="PS50987">
    <property type="entry name" value="HTH_ARSR_2"/>
    <property type="match status" value="1"/>
</dbReference>
<dbReference type="GO" id="GO:0003700">
    <property type="term" value="F:DNA-binding transcription factor activity"/>
    <property type="evidence" value="ECO:0007669"/>
    <property type="project" value="InterPro"/>
</dbReference>
<dbReference type="PANTHER" id="PTHR33154">
    <property type="entry name" value="TRANSCRIPTIONAL REGULATOR, ARSR FAMILY"/>
    <property type="match status" value="1"/>
</dbReference>
<gene>
    <name evidence="5" type="ORF">SAMN02982927_01116</name>
</gene>
<dbReference type="STRING" id="269670.SAMN02982927_01116"/>
<evidence type="ECO:0000256" key="3">
    <source>
        <dbReference type="ARBA" id="ARBA00023163"/>
    </source>
</evidence>
<keyword evidence="1" id="KW-0805">Transcription regulation</keyword>
<evidence type="ECO:0000313" key="6">
    <source>
        <dbReference type="Proteomes" id="UP000198752"/>
    </source>
</evidence>
<dbReference type="GO" id="GO:0003677">
    <property type="term" value="F:DNA binding"/>
    <property type="evidence" value="ECO:0007669"/>
    <property type="project" value="UniProtKB-KW"/>
</dbReference>
<name>A0A1I2Q831_9BACL</name>
<dbReference type="SMART" id="SM00418">
    <property type="entry name" value="HTH_ARSR"/>
    <property type="match status" value="1"/>
</dbReference>
<dbReference type="NCBIfam" id="NF033788">
    <property type="entry name" value="HTH_metalloreg"/>
    <property type="match status" value="1"/>
</dbReference>
<evidence type="ECO:0000256" key="2">
    <source>
        <dbReference type="ARBA" id="ARBA00023125"/>
    </source>
</evidence>